<dbReference type="PANTHER" id="PTHR46220:SF1">
    <property type="entry name" value="ADP-RIBOSYLATION FACTOR GTPASE-ACTIVATING PROTEIN AGD12"/>
    <property type="match status" value="1"/>
</dbReference>
<dbReference type="InterPro" id="IPR044518">
    <property type="entry name" value="ARF_GAP_AGD11/12/13"/>
</dbReference>
<proteinExistence type="predicted"/>
<dbReference type="AlphaFoldDB" id="A0A816JEL9"/>
<reference evidence="1" key="1">
    <citation type="submission" date="2021-01" db="EMBL/GenBank/DDBJ databases">
        <authorList>
            <consortium name="Genoscope - CEA"/>
            <person name="William W."/>
        </authorList>
    </citation>
    <scope>NUCLEOTIDE SEQUENCE</scope>
</reference>
<protein>
    <submittedName>
        <fullName evidence="1">(rape) hypothetical protein</fullName>
    </submittedName>
</protein>
<dbReference type="GO" id="GO:0005543">
    <property type="term" value="F:phospholipid binding"/>
    <property type="evidence" value="ECO:0007669"/>
    <property type="project" value="InterPro"/>
</dbReference>
<evidence type="ECO:0000313" key="1">
    <source>
        <dbReference type="EMBL" id="CAF1836605.1"/>
    </source>
</evidence>
<organism evidence="1">
    <name type="scientific">Brassica napus</name>
    <name type="common">Rape</name>
    <dbReference type="NCBI Taxonomy" id="3708"/>
    <lineage>
        <taxon>Eukaryota</taxon>
        <taxon>Viridiplantae</taxon>
        <taxon>Streptophyta</taxon>
        <taxon>Embryophyta</taxon>
        <taxon>Tracheophyta</taxon>
        <taxon>Spermatophyta</taxon>
        <taxon>Magnoliopsida</taxon>
        <taxon>eudicotyledons</taxon>
        <taxon>Gunneridae</taxon>
        <taxon>Pentapetalae</taxon>
        <taxon>rosids</taxon>
        <taxon>malvids</taxon>
        <taxon>Brassicales</taxon>
        <taxon>Brassicaceae</taxon>
        <taxon>Brassiceae</taxon>
        <taxon>Brassica</taxon>
    </lineage>
</organism>
<dbReference type="Proteomes" id="UP001295469">
    <property type="component" value="Chromosome C04"/>
</dbReference>
<name>A0A816JEL9_BRANA</name>
<dbReference type="PANTHER" id="PTHR46220">
    <property type="entry name" value="ADP-RIBOSYLATION FACTOR GTPASE-ACTIVATING PROTEIN AGD12"/>
    <property type="match status" value="1"/>
</dbReference>
<dbReference type="EMBL" id="HG994368">
    <property type="protein sequence ID" value="CAF1836605.1"/>
    <property type="molecule type" value="Genomic_DNA"/>
</dbReference>
<gene>
    <name evidence="1" type="ORF">DARMORV10_C04P26370.1</name>
</gene>
<dbReference type="GO" id="GO:0005096">
    <property type="term" value="F:GTPase activator activity"/>
    <property type="evidence" value="ECO:0007669"/>
    <property type="project" value="InterPro"/>
</dbReference>
<sequence>MIEIGGNASANSIYKAFIPDGFSKPGPDATHDQRMRFIR</sequence>
<accession>A0A816JEL9</accession>